<dbReference type="InterPro" id="IPR021782">
    <property type="entry name" value="DUF3347"/>
</dbReference>
<evidence type="ECO:0000256" key="1">
    <source>
        <dbReference type="SAM" id="MobiDB-lite"/>
    </source>
</evidence>
<dbReference type="EMBL" id="FNCG01000002">
    <property type="protein sequence ID" value="SDG12288.1"/>
    <property type="molecule type" value="Genomic_DNA"/>
</dbReference>
<evidence type="ECO:0000256" key="2">
    <source>
        <dbReference type="SAM" id="SignalP"/>
    </source>
</evidence>
<name>A0A1G7RNB1_9SPHI</name>
<sequence length="198" mass="21299">MKNLIIISVICLASFSMIACNNTNKSASNSPKDSTGTNSAGTSNPAKSGVDSKTTAAVKEMVGNYLNLKNALAKDNSADAATAGKALSEGFMKFDQSALTPTQKKSFTDIADDAKEMAEHIGMSGGKLPHQREHFDMLSKDMIDFVKLFSAGQGLYVDHCPMYNNNKGADWLSETKEIRNPYLGTKMPTCGSVKEELK</sequence>
<keyword evidence="5" id="KW-1185">Reference proteome</keyword>
<dbReference type="Pfam" id="PF11827">
    <property type="entry name" value="DUF3347"/>
    <property type="match status" value="1"/>
</dbReference>
<feature type="region of interest" description="Disordered" evidence="1">
    <location>
        <begin position="24"/>
        <end position="52"/>
    </location>
</feature>
<feature type="signal peptide" evidence="2">
    <location>
        <begin position="1"/>
        <end position="19"/>
    </location>
</feature>
<evidence type="ECO:0000313" key="4">
    <source>
        <dbReference type="EMBL" id="SDG12288.1"/>
    </source>
</evidence>
<organism evidence="4 5">
    <name type="scientific">Mucilaginibacter gossypii</name>
    <dbReference type="NCBI Taxonomy" id="551996"/>
    <lineage>
        <taxon>Bacteria</taxon>
        <taxon>Pseudomonadati</taxon>
        <taxon>Bacteroidota</taxon>
        <taxon>Sphingobacteriia</taxon>
        <taxon>Sphingobacteriales</taxon>
        <taxon>Sphingobacteriaceae</taxon>
        <taxon>Mucilaginibacter</taxon>
    </lineage>
</organism>
<evidence type="ECO:0000313" key="5">
    <source>
        <dbReference type="Proteomes" id="UP000199705"/>
    </source>
</evidence>
<dbReference type="Proteomes" id="UP000199705">
    <property type="component" value="Unassembled WGS sequence"/>
</dbReference>
<evidence type="ECO:0000259" key="3">
    <source>
        <dbReference type="Pfam" id="PF11827"/>
    </source>
</evidence>
<proteinExistence type="predicted"/>
<gene>
    <name evidence="4" type="ORF">SAMN05192573_102301</name>
</gene>
<dbReference type="PROSITE" id="PS51257">
    <property type="entry name" value="PROKAR_LIPOPROTEIN"/>
    <property type="match status" value="1"/>
</dbReference>
<feature type="domain" description="DUF3347" evidence="3">
    <location>
        <begin position="63"/>
        <end position="153"/>
    </location>
</feature>
<feature type="chain" id="PRO_5011758408" description="DUF3347 domain-containing protein" evidence="2">
    <location>
        <begin position="20"/>
        <end position="198"/>
    </location>
</feature>
<protein>
    <recommendedName>
        <fullName evidence="3">DUF3347 domain-containing protein</fullName>
    </recommendedName>
</protein>
<keyword evidence="2" id="KW-0732">Signal</keyword>
<reference evidence="5" key="1">
    <citation type="submission" date="2016-10" db="EMBL/GenBank/DDBJ databases">
        <authorList>
            <person name="Varghese N."/>
            <person name="Submissions S."/>
        </authorList>
    </citation>
    <scope>NUCLEOTIDE SEQUENCE [LARGE SCALE GENOMIC DNA]</scope>
    <source>
        <strain evidence="5">Gh-67</strain>
    </source>
</reference>
<dbReference type="AlphaFoldDB" id="A0A1G7RNB1"/>
<dbReference type="STRING" id="551996.SAMN05192573_102301"/>
<accession>A0A1G7RNB1</accession>
<dbReference type="RefSeq" id="WP_218134351.1">
    <property type="nucleotide sequence ID" value="NZ_FNCG01000002.1"/>
</dbReference>